<dbReference type="KEGG" id="ipo:Ilyop_1067"/>
<dbReference type="AlphaFoldDB" id="E3H7F2"/>
<dbReference type="RefSeq" id="WP_013387516.1">
    <property type="nucleotide sequence ID" value="NC_014632.1"/>
</dbReference>
<gene>
    <name evidence="1" type="ordered locus">Ilyop_1067</name>
</gene>
<dbReference type="HOGENOM" id="CLU_2990599_0_0_0"/>
<proteinExistence type="predicted"/>
<accession>E3H7F2</accession>
<reference evidence="1 2" key="1">
    <citation type="journal article" date="2010" name="Stand. Genomic Sci.">
        <title>Complete genome sequence of Ilyobacter polytropus type strain (CuHbu1).</title>
        <authorList>
            <person name="Sikorski J."/>
            <person name="Chertkov O."/>
            <person name="Lapidus A."/>
            <person name="Nolan M."/>
            <person name="Lucas S."/>
            <person name="Del Rio T.G."/>
            <person name="Tice H."/>
            <person name="Cheng J.F."/>
            <person name="Tapia R."/>
            <person name="Han C."/>
            <person name="Goodwin L."/>
            <person name="Pitluck S."/>
            <person name="Liolios K."/>
            <person name="Ivanova N."/>
            <person name="Mavromatis K."/>
            <person name="Mikhailova N."/>
            <person name="Pati A."/>
            <person name="Chen A."/>
            <person name="Palaniappan K."/>
            <person name="Land M."/>
            <person name="Hauser L."/>
            <person name="Chang Y.J."/>
            <person name="Jeffries C.D."/>
            <person name="Brambilla E."/>
            <person name="Yasawong M."/>
            <person name="Rohde M."/>
            <person name="Pukall R."/>
            <person name="Spring S."/>
            <person name="Goker M."/>
            <person name="Woyke T."/>
            <person name="Bristow J."/>
            <person name="Eisen J.A."/>
            <person name="Markowitz V."/>
            <person name="Hugenholtz P."/>
            <person name="Kyrpides N.C."/>
            <person name="Klenk H.P."/>
        </authorList>
    </citation>
    <scope>NUCLEOTIDE SEQUENCE [LARGE SCALE GENOMIC DNA]</scope>
    <source>
        <strain evidence="2">ATCC 51220 / DSM 2926 / LMG 16218 / CuHBu1</strain>
    </source>
</reference>
<protein>
    <submittedName>
        <fullName evidence="1">Uncharacterized protein</fullName>
    </submittedName>
</protein>
<sequence length="57" mass="7016">MEYDLFYEKKDCDVFTIGEVLSEEYADVYFNETVEKLKEMNDKEMEVIKELKQVYFR</sequence>
<keyword evidence="2" id="KW-1185">Reference proteome</keyword>
<dbReference type="EMBL" id="CP002281">
    <property type="protein sequence ID" value="ADO82848.1"/>
    <property type="molecule type" value="Genomic_DNA"/>
</dbReference>
<dbReference type="Proteomes" id="UP000006875">
    <property type="component" value="Chromosome"/>
</dbReference>
<evidence type="ECO:0000313" key="1">
    <source>
        <dbReference type="EMBL" id="ADO82848.1"/>
    </source>
</evidence>
<evidence type="ECO:0000313" key="2">
    <source>
        <dbReference type="Proteomes" id="UP000006875"/>
    </source>
</evidence>
<name>E3H7F2_ILYPC</name>
<organism evidence="1 2">
    <name type="scientific">Ilyobacter polytropus (strain ATCC 51220 / DSM 2926 / LMG 16218 / CuHBu1)</name>
    <dbReference type="NCBI Taxonomy" id="572544"/>
    <lineage>
        <taxon>Bacteria</taxon>
        <taxon>Fusobacteriati</taxon>
        <taxon>Fusobacteriota</taxon>
        <taxon>Fusobacteriia</taxon>
        <taxon>Fusobacteriales</taxon>
        <taxon>Fusobacteriaceae</taxon>
        <taxon>Ilyobacter</taxon>
    </lineage>
</organism>